<evidence type="ECO:0000259" key="1">
    <source>
        <dbReference type="PROSITE" id="PS51340"/>
    </source>
</evidence>
<gene>
    <name evidence="2" type="ORF">FB388_1320</name>
</gene>
<dbReference type="PANTHER" id="PTHR30212">
    <property type="entry name" value="PROTEIN YIIM"/>
    <property type="match status" value="1"/>
</dbReference>
<dbReference type="Pfam" id="PF03473">
    <property type="entry name" value="MOSC"/>
    <property type="match status" value="1"/>
</dbReference>
<accession>A0A543GD03</accession>
<dbReference type="RefSeq" id="WP_142098275.1">
    <property type="nucleotide sequence ID" value="NZ_VFPH01000001.1"/>
</dbReference>
<feature type="domain" description="MOSC" evidence="1">
    <location>
        <begin position="31"/>
        <end position="165"/>
    </location>
</feature>
<dbReference type="InterPro" id="IPR011037">
    <property type="entry name" value="Pyrv_Knase-like_insert_dom_sf"/>
</dbReference>
<dbReference type="GO" id="GO:0030151">
    <property type="term" value="F:molybdenum ion binding"/>
    <property type="evidence" value="ECO:0007669"/>
    <property type="project" value="InterPro"/>
</dbReference>
<dbReference type="OrthoDB" id="9786134at2"/>
<dbReference type="GO" id="GO:0030170">
    <property type="term" value="F:pyridoxal phosphate binding"/>
    <property type="evidence" value="ECO:0007669"/>
    <property type="project" value="InterPro"/>
</dbReference>
<comment type="caution">
    <text evidence="2">The sequence shown here is derived from an EMBL/GenBank/DDBJ whole genome shotgun (WGS) entry which is preliminary data.</text>
</comment>
<dbReference type="Gene3D" id="2.40.33.20">
    <property type="entry name" value="PK beta-barrel domain-like"/>
    <property type="match status" value="1"/>
</dbReference>
<proteinExistence type="predicted"/>
<dbReference type="InterPro" id="IPR005302">
    <property type="entry name" value="MoCF_Sase_C"/>
</dbReference>
<dbReference type="SUPFAM" id="SSF50800">
    <property type="entry name" value="PK beta-barrel domain-like"/>
    <property type="match status" value="1"/>
</dbReference>
<protein>
    <submittedName>
        <fullName evidence="2">MOSC domain-containing protein YiiM</fullName>
    </submittedName>
</protein>
<dbReference type="PANTHER" id="PTHR30212:SF2">
    <property type="entry name" value="PROTEIN YIIM"/>
    <property type="match status" value="1"/>
</dbReference>
<dbReference type="InterPro" id="IPR052353">
    <property type="entry name" value="Benzoxazolinone_Detox_Enz"/>
</dbReference>
<dbReference type="AlphaFoldDB" id="A0A543GD03"/>
<sequence>MTGRVESVNVAFVRSDIDTRAPDGRTGIDKRPVDGPVLLTAAGVQGDTICETKHHGGPDQAVYAYAAEDLAFWTAELGQEFRPGGVGENLTVSGVDCTGAVLGERWQVGDAVLQVRSCRTPCRVFAGFRAVPDLVKRFIAAGRPGAYLAVERQGLVRAGDTVELLDRPDHGVTVADLMAASTVARERVPEVAVAREYMGVRVRAWLDRALELSGA</sequence>
<evidence type="ECO:0000313" key="2">
    <source>
        <dbReference type="EMBL" id="TQM43961.1"/>
    </source>
</evidence>
<dbReference type="GO" id="GO:0003824">
    <property type="term" value="F:catalytic activity"/>
    <property type="evidence" value="ECO:0007669"/>
    <property type="project" value="InterPro"/>
</dbReference>
<reference evidence="2 3" key="1">
    <citation type="submission" date="2019-06" db="EMBL/GenBank/DDBJ databases">
        <title>Sequencing the genomes of 1000 actinobacteria strains.</title>
        <authorList>
            <person name="Klenk H.-P."/>
        </authorList>
    </citation>
    <scope>NUCLEOTIDE SEQUENCE [LARGE SCALE GENOMIC DNA]</scope>
    <source>
        <strain evidence="2 3">DSM 45511</strain>
    </source>
</reference>
<dbReference type="EMBL" id="VFPH01000001">
    <property type="protein sequence ID" value="TQM43961.1"/>
    <property type="molecule type" value="Genomic_DNA"/>
</dbReference>
<dbReference type="PROSITE" id="PS51340">
    <property type="entry name" value="MOSC"/>
    <property type="match status" value="1"/>
</dbReference>
<evidence type="ECO:0000313" key="3">
    <source>
        <dbReference type="Proteomes" id="UP000319818"/>
    </source>
</evidence>
<name>A0A543GD03_9PSEU</name>
<keyword evidence="3" id="KW-1185">Reference proteome</keyword>
<organism evidence="2 3">
    <name type="scientific">Pseudonocardia cypriaca</name>
    <dbReference type="NCBI Taxonomy" id="882449"/>
    <lineage>
        <taxon>Bacteria</taxon>
        <taxon>Bacillati</taxon>
        <taxon>Actinomycetota</taxon>
        <taxon>Actinomycetes</taxon>
        <taxon>Pseudonocardiales</taxon>
        <taxon>Pseudonocardiaceae</taxon>
        <taxon>Pseudonocardia</taxon>
    </lineage>
</organism>
<dbReference type="Proteomes" id="UP000319818">
    <property type="component" value="Unassembled WGS sequence"/>
</dbReference>